<evidence type="ECO:0000256" key="1">
    <source>
        <dbReference type="ARBA" id="ARBA00004304"/>
    </source>
</evidence>
<evidence type="ECO:0000256" key="13">
    <source>
        <dbReference type="SAM" id="MobiDB-lite"/>
    </source>
</evidence>
<evidence type="ECO:0000256" key="5">
    <source>
        <dbReference type="ARBA" id="ARBA00022547"/>
    </source>
</evidence>
<keyword evidence="7 12" id="KW-0375">Hydrogen ion transport</keyword>
<keyword evidence="11 14" id="KW-0472">Membrane</keyword>
<dbReference type="GO" id="GO:0015078">
    <property type="term" value="F:proton transmembrane transporter activity"/>
    <property type="evidence" value="ECO:0007669"/>
    <property type="project" value="InterPro"/>
</dbReference>
<evidence type="ECO:0000256" key="14">
    <source>
        <dbReference type="SAM" id="Phobius"/>
    </source>
</evidence>
<dbReference type="Pfam" id="PF00895">
    <property type="entry name" value="ATP-synt_8"/>
    <property type="match status" value="1"/>
</dbReference>
<keyword evidence="8 14" id="KW-1133">Transmembrane helix</keyword>
<geneLocation type="mitochondrion" evidence="15"/>
<comment type="subunit">
    <text evidence="3">F-type ATPases have 2 components, CF(1) - the catalytic core - and CF(0) - the membrane proton channel.</text>
</comment>
<comment type="subcellular location">
    <subcellularLocation>
        <location evidence="1 12">Mitochondrion membrane</location>
        <topology evidence="1 12">Single-pass membrane protein</topology>
    </subcellularLocation>
</comment>
<reference evidence="15" key="1">
    <citation type="submission" date="2021-03" db="EMBL/GenBank/DDBJ databases">
        <title>The complete mitogenome of Lysmata sumling (Crustacea: Decapoda: Hippolytidae) and its phylogenetic position in Decapoda.</title>
        <authorList>
            <person name="Zhu Z."/>
            <person name="Zhu L."/>
        </authorList>
    </citation>
    <scope>NUCLEOTIDE SEQUENCE</scope>
</reference>
<evidence type="ECO:0000256" key="10">
    <source>
        <dbReference type="ARBA" id="ARBA00023128"/>
    </source>
</evidence>
<evidence type="ECO:0000256" key="9">
    <source>
        <dbReference type="ARBA" id="ARBA00023065"/>
    </source>
</evidence>
<evidence type="ECO:0000256" key="8">
    <source>
        <dbReference type="ARBA" id="ARBA00022989"/>
    </source>
</evidence>
<protein>
    <recommendedName>
        <fullName evidence="12">ATP synthase complex subunit 8</fullName>
    </recommendedName>
</protein>
<dbReference type="GO" id="GO:0015986">
    <property type="term" value="P:proton motive force-driven ATP synthesis"/>
    <property type="evidence" value="ECO:0007669"/>
    <property type="project" value="InterPro"/>
</dbReference>
<keyword evidence="9 12" id="KW-0406">Ion transport</keyword>
<keyword evidence="4 12" id="KW-0813">Transport</keyword>
<evidence type="ECO:0000256" key="12">
    <source>
        <dbReference type="RuleBase" id="RU003661"/>
    </source>
</evidence>
<sequence length="55" mass="6830">MPQMSPMMWLYLFFFFCLVFSFFLILTYFLIPSAPWKNFDNFSKSDTKKSPKWKW</sequence>
<dbReference type="AlphaFoldDB" id="A0A8X8RGE6"/>
<feature type="region of interest" description="Disordered" evidence="13">
    <location>
        <begin position="36"/>
        <end position="55"/>
    </location>
</feature>
<evidence type="ECO:0000256" key="4">
    <source>
        <dbReference type="ARBA" id="ARBA00022448"/>
    </source>
</evidence>
<keyword evidence="5 12" id="KW-0138">CF(0)</keyword>
<dbReference type="EMBL" id="MW836830">
    <property type="protein sequence ID" value="URW97629.1"/>
    <property type="molecule type" value="Genomic_DNA"/>
</dbReference>
<evidence type="ECO:0000256" key="2">
    <source>
        <dbReference type="ARBA" id="ARBA00008892"/>
    </source>
</evidence>
<keyword evidence="10 12" id="KW-0496">Mitochondrion</keyword>
<name>A0A8X8RGE6_9EUCA</name>
<evidence type="ECO:0000256" key="6">
    <source>
        <dbReference type="ARBA" id="ARBA00022692"/>
    </source>
</evidence>
<dbReference type="GO" id="GO:0031966">
    <property type="term" value="C:mitochondrial membrane"/>
    <property type="evidence" value="ECO:0007669"/>
    <property type="project" value="UniProtKB-SubCell"/>
</dbReference>
<proteinExistence type="inferred from homology"/>
<accession>A0A8X8RGE6</accession>
<evidence type="ECO:0000256" key="3">
    <source>
        <dbReference type="ARBA" id="ARBA00011291"/>
    </source>
</evidence>
<evidence type="ECO:0000313" key="15">
    <source>
        <dbReference type="EMBL" id="URW97629.1"/>
    </source>
</evidence>
<keyword evidence="6 12" id="KW-0812">Transmembrane</keyword>
<comment type="similarity">
    <text evidence="2 12">Belongs to the ATPase protein 8 family.</text>
</comment>
<evidence type="ECO:0000256" key="11">
    <source>
        <dbReference type="ARBA" id="ARBA00023136"/>
    </source>
</evidence>
<dbReference type="GO" id="GO:0045259">
    <property type="term" value="C:proton-transporting ATP synthase complex"/>
    <property type="evidence" value="ECO:0007669"/>
    <property type="project" value="UniProtKB-KW"/>
</dbReference>
<organism evidence="15">
    <name type="scientific">Lysmata sp. 1 LQZ-2020</name>
    <dbReference type="NCBI Taxonomy" id="2735370"/>
    <lineage>
        <taxon>Eukaryota</taxon>
        <taxon>Metazoa</taxon>
        <taxon>Ecdysozoa</taxon>
        <taxon>Arthropoda</taxon>
        <taxon>Crustacea</taxon>
        <taxon>Multicrustacea</taxon>
        <taxon>Malacostraca</taxon>
        <taxon>Eumalacostraca</taxon>
        <taxon>Eucarida</taxon>
        <taxon>Decapoda</taxon>
        <taxon>Pleocyemata</taxon>
        <taxon>Caridea</taxon>
        <taxon>Alpheoidea</taxon>
        <taxon>Hippolytidae</taxon>
        <taxon>Lysmata</taxon>
    </lineage>
</organism>
<evidence type="ECO:0000256" key="7">
    <source>
        <dbReference type="ARBA" id="ARBA00022781"/>
    </source>
</evidence>
<dbReference type="InterPro" id="IPR001421">
    <property type="entry name" value="ATP8_metazoa"/>
</dbReference>
<feature type="transmembrane region" description="Helical" evidence="14">
    <location>
        <begin position="9"/>
        <end position="31"/>
    </location>
</feature>
<gene>
    <name evidence="15" type="primary">atp8</name>
</gene>